<organism evidence="2 3">
    <name type="scientific">Steinernema glaseri</name>
    <dbReference type="NCBI Taxonomy" id="37863"/>
    <lineage>
        <taxon>Eukaryota</taxon>
        <taxon>Metazoa</taxon>
        <taxon>Ecdysozoa</taxon>
        <taxon>Nematoda</taxon>
        <taxon>Chromadorea</taxon>
        <taxon>Rhabditida</taxon>
        <taxon>Tylenchina</taxon>
        <taxon>Panagrolaimomorpha</taxon>
        <taxon>Strongyloidoidea</taxon>
        <taxon>Steinernematidae</taxon>
        <taxon>Steinernema</taxon>
    </lineage>
</organism>
<evidence type="ECO:0000313" key="2">
    <source>
        <dbReference type="Proteomes" id="UP000095287"/>
    </source>
</evidence>
<sequence>MPVRSDRAAELPVTRASTSPIATRRTTTIPLTSTTALPPVTSCSLDEENDNQDTTDNDYCPAPSQSLLFGTICNGGDDRP</sequence>
<accession>A0A1I8A7T3</accession>
<evidence type="ECO:0000256" key="1">
    <source>
        <dbReference type="SAM" id="MobiDB-lite"/>
    </source>
</evidence>
<keyword evidence="2" id="KW-1185">Reference proteome</keyword>
<evidence type="ECO:0000313" key="3">
    <source>
        <dbReference type="WBParaSite" id="L893_g33864.t1"/>
    </source>
</evidence>
<feature type="compositionally biased region" description="Acidic residues" evidence="1">
    <location>
        <begin position="45"/>
        <end position="56"/>
    </location>
</feature>
<feature type="region of interest" description="Disordered" evidence="1">
    <location>
        <begin position="33"/>
        <end position="57"/>
    </location>
</feature>
<name>A0A1I8A7T3_9BILA</name>
<reference evidence="3" key="1">
    <citation type="submission" date="2016-11" db="UniProtKB">
        <authorList>
            <consortium name="WormBaseParasite"/>
        </authorList>
    </citation>
    <scope>IDENTIFICATION</scope>
</reference>
<dbReference type="Proteomes" id="UP000095287">
    <property type="component" value="Unplaced"/>
</dbReference>
<feature type="region of interest" description="Disordered" evidence="1">
    <location>
        <begin position="1"/>
        <end position="20"/>
    </location>
</feature>
<proteinExistence type="predicted"/>
<dbReference type="AlphaFoldDB" id="A0A1I8A7T3"/>
<dbReference type="WBParaSite" id="L893_g33864.t1">
    <property type="protein sequence ID" value="L893_g33864.t1"/>
    <property type="gene ID" value="L893_g33864"/>
</dbReference>
<protein>
    <submittedName>
        <fullName evidence="3">Uncharacterized protein</fullName>
    </submittedName>
</protein>